<evidence type="ECO:0000259" key="1">
    <source>
        <dbReference type="Pfam" id="PF25597"/>
    </source>
</evidence>
<keyword evidence="3" id="KW-1185">Reference proteome</keyword>
<dbReference type="HOGENOM" id="CLU_3020120_0_0_1"/>
<reference evidence="2 3" key="1">
    <citation type="submission" date="2014-06" db="EMBL/GenBank/DDBJ databases">
        <title>Evolutionary Origins and Diversification of the Mycorrhizal Mutualists.</title>
        <authorList>
            <consortium name="DOE Joint Genome Institute"/>
            <consortium name="Mycorrhizal Genomics Consortium"/>
            <person name="Kohler A."/>
            <person name="Kuo A."/>
            <person name="Nagy L.G."/>
            <person name="Floudas D."/>
            <person name="Copeland A."/>
            <person name="Barry K.W."/>
            <person name="Cichocki N."/>
            <person name="Veneault-Fourrey C."/>
            <person name="LaButti K."/>
            <person name="Lindquist E.A."/>
            <person name="Lipzen A."/>
            <person name="Lundell T."/>
            <person name="Morin E."/>
            <person name="Murat C."/>
            <person name="Riley R."/>
            <person name="Ohm R."/>
            <person name="Sun H."/>
            <person name="Tunlid A."/>
            <person name="Henrissat B."/>
            <person name="Grigoriev I.V."/>
            <person name="Hibbett D.S."/>
            <person name="Martin F."/>
        </authorList>
    </citation>
    <scope>NUCLEOTIDE SEQUENCE [LARGE SCALE GENOMIC DNA]</scope>
    <source>
        <strain evidence="2 3">SS14</strain>
    </source>
</reference>
<feature type="domain" description="Retroviral polymerase SH3-like" evidence="1">
    <location>
        <begin position="11"/>
        <end position="54"/>
    </location>
</feature>
<accession>A0A0C9U832</accession>
<dbReference type="OrthoDB" id="7691805at2759"/>
<dbReference type="Pfam" id="PF25597">
    <property type="entry name" value="SH3_retrovirus"/>
    <property type="match status" value="1"/>
</dbReference>
<feature type="non-terminal residue" evidence="2">
    <location>
        <position position="1"/>
    </location>
</feature>
<gene>
    <name evidence="2" type="ORF">M422DRAFT_175469</name>
</gene>
<sequence length="56" mass="6255">ISHLHAISSNTYAQIPPEINHSKLSPRSIKYTLIGYYGRDAYKLYGCASSRTIVKA</sequence>
<evidence type="ECO:0000313" key="3">
    <source>
        <dbReference type="Proteomes" id="UP000054279"/>
    </source>
</evidence>
<dbReference type="Proteomes" id="UP000054279">
    <property type="component" value="Unassembled WGS sequence"/>
</dbReference>
<evidence type="ECO:0000313" key="2">
    <source>
        <dbReference type="EMBL" id="KIJ39183.1"/>
    </source>
</evidence>
<proteinExistence type="predicted"/>
<protein>
    <recommendedName>
        <fullName evidence="1">Retroviral polymerase SH3-like domain-containing protein</fullName>
    </recommendedName>
</protein>
<dbReference type="InterPro" id="IPR057670">
    <property type="entry name" value="SH3_retrovirus"/>
</dbReference>
<organism evidence="2 3">
    <name type="scientific">Sphaerobolus stellatus (strain SS14)</name>
    <dbReference type="NCBI Taxonomy" id="990650"/>
    <lineage>
        <taxon>Eukaryota</taxon>
        <taxon>Fungi</taxon>
        <taxon>Dikarya</taxon>
        <taxon>Basidiomycota</taxon>
        <taxon>Agaricomycotina</taxon>
        <taxon>Agaricomycetes</taxon>
        <taxon>Phallomycetidae</taxon>
        <taxon>Geastrales</taxon>
        <taxon>Sphaerobolaceae</taxon>
        <taxon>Sphaerobolus</taxon>
    </lineage>
</organism>
<dbReference type="EMBL" id="KN837154">
    <property type="protein sequence ID" value="KIJ39183.1"/>
    <property type="molecule type" value="Genomic_DNA"/>
</dbReference>
<dbReference type="AlphaFoldDB" id="A0A0C9U832"/>
<name>A0A0C9U832_SPHS4</name>